<organism evidence="1 2">
    <name type="scientific">candidate division MSBL1 archaeon SCGC-AAA261O19</name>
    <dbReference type="NCBI Taxonomy" id="1698277"/>
    <lineage>
        <taxon>Archaea</taxon>
        <taxon>Methanobacteriati</taxon>
        <taxon>Methanobacteriota</taxon>
        <taxon>candidate division MSBL1</taxon>
    </lineage>
</organism>
<gene>
    <name evidence="1" type="ORF">AKJ48_00025</name>
</gene>
<name>A0A133VF75_9EURY</name>
<dbReference type="InterPro" id="IPR003749">
    <property type="entry name" value="ThiS/MoaD-like"/>
</dbReference>
<dbReference type="CDD" id="cd17505">
    <property type="entry name" value="Ubl_SAMP1_like"/>
    <property type="match status" value="1"/>
</dbReference>
<dbReference type="PANTHER" id="PTHR38031:SF1">
    <property type="entry name" value="SULFUR CARRIER PROTEIN CYSO"/>
    <property type="match status" value="1"/>
</dbReference>
<evidence type="ECO:0000313" key="2">
    <source>
        <dbReference type="Proteomes" id="UP000070076"/>
    </source>
</evidence>
<proteinExistence type="predicted"/>
<comment type="caution">
    <text evidence="1">The sequence shown here is derived from an EMBL/GenBank/DDBJ whole genome shotgun (WGS) entry which is preliminary data.</text>
</comment>
<dbReference type="Proteomes" id="UP000070076">
    <property type="component" value="Unassembled WGS sequence"/>
</dbReference>
<dbReference type="EMBL" id="LHYB01000001">
    <property type="protein sequence ID" value="KXB05093.1"/>
    <property type="molecule type" value="Genomic_DNA"/>
</dbReference>
<evidence type="ECO:0008006" key="3">
    <source>
        <dbReference type="Google" id="ProtNLM"/>
    </source>
</evidence>
<dbReference type="AlphaFoldDB" id="A0A133VF75"/>
<dbReference type="Pfam" id="PF02597">
    <property type="entry name" value="ThiS"/>
    <property type="match status" value="1"/>
</dbReference>
<reference evidence="1 2" key="1">
    <citation type="journal article" date="2016" name="Sci. Rep.">
        <title>Metabolic traits of an uncultured archaeal lineage -MSBL1- from brine pools of the Red Sea.</title>
        <authorList>
            <person name="Mwirichia R."/>
            <person name="Alam I."/>
            <person name="Rashid M."/>
            <person name="Vinu M."/>
            <person name="Ba-Alawi W."/>
            <person name="Anthony Kamau A."/>
            <person name="Kamanda Ngugi D."/>
            <person name="Goker M."/>
            <person name="Klenk H.P."/>
            <person name="Bajic V."/>
            <person name="Stingl U."/>
        </authorList>
    </citation>
    <scope>NUCLEOTIDE SEQUENCE [LARGE SCALE GENOMIC DNA]</scope>
    <source>
        <strain evidence="1">SCGC-AAA261O19</strain>
    </source>
</reference>
<dbReference type="InterPro" id="IPR052045">
    <property type="entry name" value="Sulfur_Carrier/Prot_Modifier"/>
</dbReference>
<keyword evidence="2" id="KW-1185">Reference proteome</keyword>
<dbReference type="InterPro" id="IPR054834">
    <property type="entry name" value="SAMP1_3"/>
</dbReference>
<dbReference type="PANTHER" id="PTHR38031">
    <property type="entry name" value="SULFUR CARRIER PROTEIN SLR0821-RELATED"/>
    <property type="match status" value="1"/>
</dbReference>
<dbReference type="Gene3D" id="3.10.20.30">
    <property type="match status" value="1"/>
</dbReference>
<dbReference type="NCBIfam" id="TIGR01687">
    <property type="entry name" value="moaD_arch"/>
    <property type="match status" value="1"/>
</dbReference>
<protein>
    <recommendedName>
        <fullName evidence="3">MoaD family protein</fullName>
    </recommendedName>
</protein>
<dbReference type="InterPro" id="IPR012675">
    <property type="entry name" value="Beta-grasp_dom_sf"/>
</dbReference>
<accession>A0A133VF75</accession>
<evidence type="ECO:0000313" key="1">
    <source>
        <dbReference type="EMBL" id="KXB05093.1"/>
    </source>
</evidence>
<sequence length="92" mass="10191">MVKVKFFASFREAVGEKGVEVKSAENIEILLEKLVEQFGEKLEHQFYEQKSGELRDSVNILVNGRGINLLEGLETPLKDNDTVAIFPPVGGG</sequence>
<dbReference type="NCBIfam" id="NF041918">
    <property type="entry name" value="SAMP1"/>
    <property type="match status" value="1"/>
</dbReference>
<dbReference type="InterPro" id="IPR010038">
    <property type="entry name" value="MoaD_arc-typ"/>
</dbReference>
<dbReference type="InterPro" id="IPR016155">
    <property type="entry name" value="Mopterin_synth/thiamin_S_b"/>
</dbReference>
<dbReference type="SUPFAM" id="SSF54285">
    <property type="entry name" value="MoaD/ThiS"/>
    <property type="match status" value="1"/>
</dbReference>